<evidence type="ECO:0000313" key="7">
    <source>
        <dbReference type="Proteomes" id="UP000007129"/>
    </source>
</evidence>
<comment type="similarity">
    <text evidence="1">Belongs to the cytochrome P450 family.</text>
</comment>
<evidence type="ECO:0000313" key="6">
    <source>
        <dbReference type="EMBL" id="EKG12495.1"/>
    </source>
</evidence>
<dbReference type="InParanoid" id="K2S6K9"/>
<comment type="caution">
    <text evidence="6">The sequence shown here is derived from an EMBL/GenBank/DDBJ whole genome shotgun (WGS) entry which is preliminary data.</text>
</comment>
<evidence type="ECO:0000256" key="3">
    <source>
        <dbReference type="ARBA" id="ARBA00023002"/>
    </source>
</evidence>
<keyword evidence="2" id="KW-0479">Metal-binding</keyword>
<accession>K2S6K9</accession>
<evidence type="ECO:0000256" key="4">
    <source>
        <dbReference type="ARBA" id="ARBA00023004"/>
    </source>
</evidence>
<dbReference type="InterPro" id="IPR050364">
    <property type="entry name" value="Cytochrome_P450_fung"/>
</dbReference>
<organism evidence="6 7">
    <name type="scientific">Macrophomina phaseolina (strain MS6)</name>
    <name type="common">Charcoal rot fungus</name>
    <dbReference type="NCBI Taxonomy" id="1126212"/>
    <lineage>
        <taxon>Eukaryota</taxon>
        <taxon>Fungi</taxon>
        <taxon>Dikarya</taxon>
        <taxon>Ascomycota</taxon>
        <taxon>Pezizomycotina</taxon>
        <taxon>Dothideomycetes</taxon>
        <taxon>Dothideomycetes incertae sedis</taxon>
        <taxon>Botryosphaeriales</taxon>
        <taxon>Botryosphaeriaceae</taxon>
        <taxon>Macrophomina</taxon>
    </lineage>
</organism>
<evidence type="ECO:0000256" key="2">
    <source>
        <dbReference type="ARBA" id="ARBA00022723"/>
    </source>
</evidence>
<dbReference type="PANTHER" id="PTHR46300:SF2">
    <property type="entry name" value="CYTOCHROME P450 MONOOXYGENASE ALNH-RELATED"/>
    <property type="match status" value="1"/>
</dbReference>
<name>K2S6K9_MACPH</name>
<dbReference type="EMBL" id="AHHD01000449">
    <property type="protein sequence ID" value="EKG12495.1"/>
    <property type="molecule type" value="Genomic_DNA"/>
</dbReference>
<dbReference type="InterPro" id="IPR036396">
    <property type="entry name" value="Cyt_P450_sf"/>
</dbReference>
<dbReference type="GO" id="GO:0020037">
    <property type="term" value="F:heme binding"/>
    <property type="evidence" value="ECO:0007669"/>
    <property type="project" value="InterPro"/>
</dbReference>
<reference evidence="6 7" key="1">
    <citation type="journal article" date="2012" name="BMC Genomics">
        <title>Tools to kill: Genome of one of the most destructive plant pathogenic fungi Macrophomina phaseolina.</title>
        <authorList>
            <person name="Islam M.S."/>
            <person name="Haque M.S."/>
            <person name="Islam M.M."/>
            <person name="Emdad E.M."/>
            <person name="Halim A."/>
            <person name="Hossen Q.M.M."/>
            <person name="Hossain M.Z."/>
            <person name="Ahmed B."/>
            <person name="Rahim S."/>
            <person name="Rahman M.S."/>
            <person name="Alam M.M."/>
            <person name="Hou S."/>
            <person name="Wan X."/>
            <person name="Saito J.A."/>
            <person name="Alam M."/>
        </authorList>
    </citation>
    <scope>NUCLEOTIDE SEQUENCE [LARGE SCALE GENOMIC DNA]</scope>
    <source>
        <strain evidence="6 7">MS6</strain>
    </source>
</reference>
<dbReference type="Gene3D" id="1.10.630.10">
    <property type="entry name" value="Cytochrome P450"/>
    <property type="match status" value="1"/>
</dbReference>
<dbReference type="STRING" id="1126212.K2S6K9"/>
<evidence type="ECO:0000256" key="5">
    <source>
        <dbReference type="ARBA" id="ARBA00023033"/>
    </source>
</evidence>
<dbReference type="PRINTS" id="PR00463">
    <property type="entry name" value="EP450I"/>
</dbReference>
<sequence length="370" mass="41720">MPAHEFQARFFGSRARCAELTERRSSKERIKRHLIETYLPHQQTSHNTNKSNPVHSIHHAPPSLHLSCSVWPLSPFAHGIEACGSASRPTDGTISWKPSTGQSLITTSRANIKRSNMMQLPAHFQWNIFNEWGEQYGPVFSIMKGSKPYIVVNDPDAARELFVKLGQSTSGRTNVPTELAIRGGNNFAMSDGPLWRVARRQWHSMLNVGATKRYLPYQILESRKLLCEMLDSPQDFAKHIPRYSNSVSLSMTEGYRVAGSDDPIVAKTLAEFENFSVYIQRANWSNFVSLMWKLPAFLSPPKKQGRDVYKSFIETNYGRFLKAKASELPSFYQVIGRAQRSLGLTEEQALAMGEALLLVSLEDALWSAEG</sequence>
<dbReference type="GO" id="GO:0005506">
    <property type="term" value="F:iron ion binding"/>
    <property type="evidence" value="ECO:0007669"/>
    <property type="project" value="InterPro"/>
</dbReference>
<dbReference type="GO" id="GO:0004497">
    <property type="term" value="F:monooxygenase activity"/>
    <property type="evidence" value="ECO:0007669"/>
    <property type="project" value="UniProtKB-KW"/>
</dbReference>
<dbReference type="Pfam" id="PF00067">
    <property type="entry name" value="p450"/>
    <property type="match status" value="1"/>
</dbReference>
<dbReference type="GO" id="GO:0016705">
    <property type="term" value="F:oxidoreductase activity, acting on paired donors, with incorporation or reduction of molecular oxygen"/>
    <property type="evidence" value="ECO:0007669"/>
    <property type="project" value="InterPro"/>
</dbReference>
<gene>
    <name evidence="6" type="ORF">MPH_10365</name>
</gene>
<evidence type="ECO:0000256" key="1">
    <source>
        <dbReference type="ARBA" id="ARBA00010617"/>
    </source>
</evidence>
<keyword evidence="3" id="KW-0560">Oxidoreductase</keyword>
<dbReference type="AlphaFoldDB" id="K2S6K9"/>
<dbReference type="HOGENOM" id="CLU_748170_0_0_1"/>
<dbReference type="InterPro" id="IPR001128">
    <property type="entry name" value="Cyt_P450"/>
</dbReference>
<dbReference type="InterPro" id="IPR002401">
    <property type="entry name" value="Cyt_P450_E_grp-I"/>
</dbReference>
<dbReference type="SUPFAM" id="SSF48264">
    <property type="entry name" value="Cytochrome P450"/>
    <property type="match status" value="1"/>
</dbReference>
<protein>
    <submittedName>
        <fullName evidence="6">Cytochrome P450</fullName>
    </submittedName>
</protein>
<dbReference type="PANTHER" id="PTHR46300">
    <property type="entry name" value="P450, PUTATIVE (EUROFUNG)-RELATED-RELATED"/>
    <property type="match status" value="1"/>
</dbReference>
<keyword evidence="4" id="KW-0408">Iron</keyword>
<proteinExistence type="inferred from homology"/>
<dbReference type="OrthoDB" id="3752450at2759"/>
<keyword evidence="5" id="KW-0503">Monooxygenase</keyword>
<dbReference type="VEuPathDB" id="FungiDB:MPH_10365"/>
<dbReference type="Proteomes" id="UP000007129">
    <property type="component" value="Unassembled WGS sequence"/>
</dbReference>